<evidence type="ECO:0000256" key="1">
    <source>
        <dbReference type="SAM" id="Phobius"/>
    </source>
</evidence>
<dbReference type="EMBL" id="BARV01000039">
    <property type="protein sequence ID" value="GAH92167.1"/>
    <property type="molecule type" value="Genomic_DNA"/>
</dbReference>
<evidence type="ECO:0000313" key="2">
    <source>
        <dbReference type="EMBL" id="GAH92167.1"/>
    </source>
</evidence>
<reference evidence="2" key="1">
    <citation type="journal article" date="2014" name="Front. Microbiol.">
        <title>High frequency of phylogenetically diverse reductive dehalogenase-homologous genes in deep subseafloor sedimentary metagenomes.</title>
        <authorList>
            <person name="Kawai M."/>
            <person name="Futagami T."/>
            <person name="Toyoda A."/>
            <person name="Takaki Y."/>
            <person name="Nishi S."/>
            <person name="Hori S."/>
            <person name="Arai W."/>
            <person name="Tsubouchi T."/>
            <person name="Morono Y."/>
            <person name="Uchiyama I."/>
            <person name="Ito T."/>
            <person name="Fujiyama A."/>
            <person name="Inagaki F."/>
            <person name="Takami H."/>
        </authorList>
    </citation>
    <scope>NUCLEOTIDE SEQUENCE</scope>
    <source>
        <strain evidence="2">Expedition CK06-06</strain>
    </source>
</reference>
<proteinExistence type="predicted"/>
<gene>
    <name evidence="2" type="ORF">S06H3_00254</name>
</gene>
<feature type="transmembrane region" description="Helical" evidence="1">
    <location>
        <begin position="97"/>
        <end position="115"/>
    </location>
</feature>
<feature type="non-terminal residue" evidence="2">
    <location>
        <position position="128"/>
    </location>
</feature>
<keyword evidence="1" id="KW-0812">Transmembrane</keyword>
<name>X1JDV6_9ZZZZ</name>
<keyword evidence="1" id="KW-0472">Membrane</keyword>
<keyword evidence="1" id="KW-1133">Transmembrane helix</keyword>
<protein>
    <submittedName>
        <fullName evidence="2">Uncharacterized protein</fullName>
    </submittedName>
</protein>
<dbReference type="AlphaFoldDB" id="X1JDV6"/>
<organism evidence="2">
    <name type="scientific">marine sediment metagenome</name>
    <dbReference type="NCBI Taxonomy" id="412755"/>
    <lineage>
        <taxon>unclassified sequences</taxon>
        <taxon>metagenomes</taxon>
        <taxon>ecological metagenomes</taxon>
    </lineage>
</organism>
<feature type="transmembrane region" description="Helical" evidence="1">
    <location>
        <begin position="6"/>
        <end position="25"/>
    </location>
</feature>
<feature type="transmembrane region" description="Helical" evidence="1">
    <location>
        <begin position="65"/>
        <end position="91"/>
    </location>
</feature>
<sequence length="128" mass="13974">MGGIILIIVVIFTNVMIIKVATAALKLTGLDERTASFQALSALTGTGFTTRESELIISQPMRRRIVSILMIVGHAGLIAVIAGLASSFLTITSPWSTLRFVILIVAIYLIFRMATHTRLARFLSKKIE</sequence>
<accession>X1JDV6</accession>
<comment type="caution">
    <text evidence="2">The sequence shown here is derived from an EMBL/GenBank/DDBJ whole genome shotgun (WGS) entry which is preliminary data.</text>
</comment>